<proteinExistence type="inferred from homology"/>
<keyword evidence="4 5" id="KW-0274">FAD</keyword>
<sequence length="437" mass="47611">MHRHFTDQRHEALRLRVRDFAEREVRPRIAEMEASRTVCHDLSRLIARQGWIGVTVHRAYGGMGAGHVAKTLIIEELSRVSAAMGAMAQASQLGVAKIVHFGNEEQKKTWLPAIASGDCLPTIAVTEPDSGGHVLGMTSTAVRDGDDYVLNGRKIYVGNSHVGDLHGVVVRTGEGSRGLSAFLVESDRPGFRLGPQQPAMGLHGFSFGELFFDNCRVPAANLLGREGDGLPVAYSSSVLYGRPNLTAVSLGIHQAVLDETTEFCAQRQRYGKPLADLANIKLKLGRIQSRLLLARLAAYHAVHLLDQGLPCDAELMNAKLVNVESALESARDAMDIHAACGLFTDRPIERFLRDAHHIFAPAGTTDIQLLRLGELALGRAKGEWSSRLAEQLRLAPSEWPDEEEAAEAFGCGEGAPPTVPGQRTGSSRQRSWFARLR</sequence>
<reference evidence="10" key="1">
    <citation type="submission" date="2022-11" db="EMBL/GenBank/DDBJ databases">
        <title>Identification and genomic analyses of a novel endophytic actinobacterium Streptomyces endophytica sp. nov. with potential for biocontrol of Yam anthracnose.</title>
        <authorList>
            <person name="Huang X."/>
        </authorList>
    </citation>
    <scope>NUCLEOTIDE SEQUENCE</scope>
    <source>
        <strain evidence="10">HNM0140</strain>
    </source>
</reference>
<dbReference type="Pfam" id="PF00441">
    <property type="entry name" value="Acyl-CoA_dh_1"/>
    <property type="match status" value="1"/>
</dbReference>
<dbReference type="InterPro" id="IPR046373">
    <property type="entry name" value="Acyl-CoA_Oxase/DH_mid-dom_sf"/>
</dbReference>
<dbReference type="Proteomes" id="UP001164959">
    <property type="component" value="Chromosome"/>
</dbReference>
<keyword evidence="5" id="KW-0560">Oxidoreductase</keyword>
<evidence type="ECO:0000259" key="8">
    <source>
        <dbReference type="Pfam" id="PF02770"/>
    </source>
</evidence>
<feature type="domain" description="Acyl-CoA dehydrogenase/oxidase C-terminal" evidence="7">
    <location>
        <begin position="227"/>
        <end position="374"/>
    </location>
</feature>
<feature type="compositionally biased region" description="Polar residues" evidence="6">
    <location>
        <begin position="421"/>
        <end position="430"/>
    </location>
</feature>
<dbReference type="RefSeq" id="WP_265364490.1">
    <property type="nucleotide sequence ID" value="NZ_CP110636.1"/>
</dbReference>
<dbReference type="InterPro" id="IPR037069">
    <property type="entry name" value="AcylCoA_DH/ox_N_sf"/>
</dbReference>
<organism evidence="10 11">
    <name type="scientific">Streptomyces endophytica</name>
    <dbReference type="NCBI Taxonomy" id="2991496"/>
    <lineage>
        <taxon>Bacteria</taxon>
        <taxon>Bacillati</taxon>
        <taxon>Actinomycetota</taxon>
        <taxon>Actinomycetes</taxon>
        <taxon>Kitasatosporales</taxon>
        <taxon>Streptomycetaceae</taxon>
        <taxon>Streptomyces</taxon>
    </lineage>
</organism>
<protein>
    <submittedName>
        <fullName evidence="10">Acyl-CoA dehydrogenase family protein</fullName>
    </submittedName>
</protein>
<dbReference type="InterPro" id="IPR013786">
    <property type="entry name" value="AcylCoA_DH/ox_N"/>
</dbReference>
<dbReference type="InterPro" id="IPR009100">
    <property type="entry name" value="AcylCoA_DH/oxidase_NM_dom_sf"/>
</dbReference>
<evidence type="ECO:0000256" key="3">
    <source>
        <dbReference type="ARBA" id="ARBA00022630"/>
    </source>
</evidence>
<accession>A0ABY6PIW6</accession>
<dbReference type="Gene3D" id="1.20.140.10">
    <property type="entry name" value="Butyryl-CoA Dehydrogenase, subunit A, domain 3"/>
    <property type="match status" value="1"/>
</dbReference>
<evidence type="ECO:0000259" key="7">
    <source>
        <dbReference type="Pfam" id="PF00441"/>
    </source>
</evidence>
<evidence type="ECO:0000256" key="1">
    <source>
        <dbReference type="ARBA" id="ARBA00001974"/>
    </source>
</evidence>
<keyword evidence="11" id="KW-1185">Reference proteome</keyword>
<dbReference type="PANTHER" id="PTHR43884:SF12">
    <property type="entry name" value="ISOVALERYL-COA DEHYDROGENASE, MITOCHONDRIAL-RELATED"/>
    <property type="match status" value="1"/>
</dbReference>
<evidence type="ECO:0000256" key="2">
    <source>
        <dbReference type="ARBA" id="ARBA00009347"/>
    </source>
</evidence>
<evidence type="ECO:0000256" key="5">
    <source>
        <dbReference type="RuleBase" id="RU362125"/>
    </source>
</evidence>
<name>A0ABY6PIW6_9ACTN</name>
<comment type="cofactor">
    <cofactor evidence="1 5">
        <name>FAD</name>
        <dbReference type="ChEBI" id="CHEBI:57692"/>
    </cofactor>
</comment>
<dbReference type="SUPFAM" id="SSF47203">
    <property type="entry name" value="Acyl-CoA dehydrogenase C-terminal domain-like"/>
    <property type="match status" value="1"/>
</dbReference>
<feature type="domain" description="Acyl-CoA dehydrogenase/oxidase N-terminal" evidence="9">
    <location>
        <begin position="8"/>
        <end position="118"/>
    </location>
</feature>
<dbReference type="PANTHER" id="PTHR43884">
    <property type="entry name" value="ACYL-COA DEHYDROGENASE"/>
    <property type="match status" value="1"/>
</dbReference>
<dbReference type="InterPro" id="IPR009075">
    <property type="entry name" value="AcylCo_DH/oxidase_C"/>
</dbReference>
<evidence type="ECO:0000256" key="6">
    <source>
        <dbReference type="SAM" id="MobiDB-lite"/>
    </source>
</evidence>
<dbReference type="SUPFAM" id="SSF56645">
    <property type="entry name" value="Acyl-CoA dehydrogenase NM domain-like"/>
    <property type="match status" value="1"/>
</dbReference>
<comment type="similarity">
    <text evidence="2 5">Belongs to the acyl-CoA dehydrogenase family.</text>
</comment>
<dbReference type="Gene3D" id="2.40.110.10">
    <property type="entry name" value="Butyryl-CoA Dehydrogenase, subunit A, domain 2"/>
    <property type="match status" value="1"/>
</dbReference>
<dbReference type="Gene3D" id="1.10.540.10">
    <property type="entry name" value="Acyl-CoA dehydrogenase/oxidase, N-terminal domain"/>
    <property type="match status" value="1"/>
</dbReference>
<keyword evidence="3 5" id="KW-0285">Flavoprotein</keyword>
<evidence type="ECO:0000256" key="4">
    <source>
        <dbReference type="ARBA" id="ARBA00022827"/>
    </source>
</evidence>
<dbReference type="InterPro" id="IPR006091">
    <property type="entry name" value="Acyl-CoA_Oxase/DH_mid-dom"/>
</dbReference>
<dbReference type="EMBL" id="CP110636">
    <property type="protein sequence ID" value="UZJ33295.1"/>
    <property type="molecule type" value="Genomic_DNA"/>
</dbReference>
<dbReference type="InterPro" id="IPR036250">
    <property type="entry name" value="AcylCo_DH-like_C"/>
</dbReference>
<gene>
    <name evidence="10" type="ORF">OJ254_27230</name>
</gene>
<dbReference type="PIRSF" id="PIRSF016578">
    <property type="entry name" value="HsaA"/>
    <property type="match status" value="1"/>
</dbReference>
<evidence type="ECO:0000313" key="10">
    <source>
        <dbReference type="EMBL" id="UZJ33295.1"/>
    </source>
</evidence>
<feature type="region of interest" description="Disordered" evidence="6">
    <location>
        <begin position="399"/>
        <end position="437"/>
    </location>
</feature>
<dbReference type="Pfam" id="PF02771">
    <property type="entry name" value="Acyl-CoA_dh_N"/>
    <property type="match status" value="1"/>
</dbReference>
<feature type="domain" description="Acyl-CoA oxidase/dehydrogenase middle" evidence="8">
    <location>
        <begin position="123"/>
        <end position="215"/>
    </location>
</feature>
<evidence type="ECO:0000313" key="11">
    <source>
        <dbReference type="Proteomes" id="UP001164959"/>
    </source>
</evidence>
<dbReference type="Pfam" id="PF02770">
    <property type="entry name" value="Acyl-CoA_dh_M"/>
    <property type="match status" value="1"/>
</dbReference>
<evidence type="ECO:0000259" key="9">
    <source>
        <dbReference type="Pfam" id="PF02771"/>
    </source>
</evidence>